<evidence type="ECO:0000313" key="1">
    <source>
        <dbReference type="EMBL" id="SMX25705.1"/>
    </source>
</evidence>
<organism evidence="1 2">
    <name type="scientific">Boseongicola aestuarii</name>
    <dbReference type="NCBI Taxonomy" id="1470561"/>
    <lineage>
        <taxon>Bacteria</taxon>
        <taxon>Pseudomonadati</taxon>
        <taxon>Pseudomonadota</taxon>
        <taxon>Alphaproteobacteria</taxon>
        <taxon>Rhodobacterales</taxon>
        <taxon>Paracoccaceae</taxon>
        <taxon>Boseongicola</taxon>
    </lineage>
</organism>
<dbReference type="EMBL" id="FXXQ01000024">
    <property type="protein sequence ID" value="SMX25705.1"/>
    <property type="molecule type" value="Genomic_DNA"/>
</dbReference>
<dbReference type="OrthoDB" id="8378722at2"/>
<proteinExistence type="predicted"/>
<keyword evidence="2" id="KW-1185">Reference proteome</keyword>
<reference evidence="2" key="1">
    <citation type="submission" date="2017-05" db="EMBL/GenBank/DDBJ databases">
        <authorList>
            <person name="Rodrigo-Torres L."/>
            <person name="Arahal R. D."/>
            <person name="Lucena T."/>
        </authorList>
    </citation>
    <scope>NUCLEOTIDE SEQUENCE [LARGE SCALE GENOMIC DNA]</scope>
    <source>
        <strain evidence="2">CECT 8489</strain>
    </source>
</reference>
<gene>
    <name evidence="1" type="ORF">BOA8489_03849</name>
</gene>
<accession>A0A238J6D3</accession>
<protein>
    <submittedName>
        <fullName evidence="1">Uncharacterized protein</fullName>
    </submittedName>
</protein>
<dbReference type="RefSeq" id="WP_093975887.1">
    <property type="nucleotide sequence ID" value="NZ_FXXQ01000024.1"/>
</dbReference>
<sequence length="99" mass="10734">MLSRTTTPIVAFVHPFLGAGYKEELPPGNYGLSNDDGVLQSHSFTAYRRPATHRLSAWAVDVSGLRPIDHNNCAMALVQDQIDPTNNKNGEAALSPSKD</sequence>
<evidence type="ECO:0000313" key="2">
    <source>
        <dbReference type="Proteomes" id="UP000201838"/>
    </source>
</evidence>
<name>A0A238J6D3_9RHOB</name>
<dbReference type="AlphaFoldDB" id="A0A238J6D3"/>
<dbReference type="Proteomes" id="UP000201838">
    <property type="component" value="Unassembled WGS sequence"/>
</dbReference>